<comment type="caution">
    <text evidence="6">The sequence shown here is derived from an EMBL/GenBank/DDBJ whole genome shotgun (WGS) entry which is preliminary data.</text>
</comment>
<dbReference type="Pfam" id="PF01510">
    <property type="entry name" value="Amidase_2"/>
    <property type="match status" value="1"/>
</dbReference>
<dbReference type="InterPro" id="IPR002502">
    <property type="entry name" value="Amidase_domain"/>
</dbReference>
<dbReference type="PANTHER" id="PTHR30417">
    <property type="entry name" value="N-ACETYLMURAMOYL-L-ALANINE AMIDASE AMID"/>
    <property type="match status" value="1"/>
</dbReference>
<name>A0A150TF19_SORCE</name>
<dbReference type="SMART" id="SM00644">
    <property type="entry name" value="Ami_2"/>
    <property type="match status" value="1"/>
</dbReference>
<evidence type="ECO:0000313" key="6">
    <source>
        <dbReference type="EMBL" id="KYG03088.1"/>
    </source>
</evidence>
<gene>
    <name evidence="6" type="ORF">BE21_53400</name>
</gene>
<dbReference type="GO" id="GO:0071555">
    <property type="term" value="P:cell wall organization"/>
    <property type="evidence" value="ECO:0007669"/>
    <property type="project" value="UniProtKB-KW"/>
</dbReference>
<evidence type="ECO:0000259" key="5">
    <source>
        <dbReference type="SMART" id="SM00644"/>
    </source>
</evidence>
<dbReference type="Gene3D" id="3.40.80.10">
    <property type="entry name" value="Peptidoglycan recognition protein-like"/>
    <property type="match status" value="1"/>
</dbReference>
<dbReference type="InterPro" id="IPR051206">
    <property type="entry name" value="NAMLAA_amidase_2"/>
</dbReference>
<dbReference type="GO" id="GO:0009254">
    <property type="term" value="P:peptidoglycan turnover"/>
    <property type="evidence" value="ECO:0007669"/>
    <property type="project" value="TreeGrafter"/>
</dbReference>
<evidence type="ECO:0000256" key="4">
    <source>
        <dbReference type="ARBA" id="ARBA00023316"/>
    </source>
</evidence>
<dbReference type="SUPFAM" id="SSF55846">
    <property type="entry name" value="N-acetylmuramoyl-L-alanine amidase-like"/>
    <property type="match status" value="1"/>
</dbReference>
<dbReference type="EMBL" id="JEME01002804">
    <property type="protein sequence ID" value="KYG03088.1"/>
    <property type="molecule type" value="Genomic_DNA"/>
</dbReference>
<comment type="catalytic activity">
    <reaction evidence="1">
        <text>Hydrolyzes the link between N-acetylmuramoyl residues and L-amino acid residues in certain cell-wall glycopeptides.</text>
        <dbReference type="EC" id="3.5.1.28"/>
    </reaction>
</comment>
<dbReference type="AlphaFoldDB" id="A0A150TF19"/>
<evidence type="ECO:0000256" key="1">
    <source>
        <dbReference type="ARBA" id="ARBA00001561"/>
    </source>
</evidence>
<dbReference type="CDD" id="cd06583">
    <property type="entry name" value="PGRP"/>
    <property type="match status" value="1"/>
</dbReference>
<dbReference type="Gene3D" id="1.10.101.10">
    <property type="entry name" value="PGBD-like superfamily/PGBD"/>
    <property type="match status" value="1"/>
</dbReference>
<proteinExistence type="predicted"/>
<evidence type="ECO:0000256" key="3">
    <source>
        <dbReference type="ARBA" id="ARBA00022801"/>
    </source>
</evidence>
<accession>A0A150TF19</accession>
<keyword evidence="3" id="KW-0378">Hydrolase</keyword>
<reference evidence="6 7" key="1">
    <citation type="submission" date="2014-02" db="EMBL/GenBank/DDBJ databases">
        <title>The small core and large imbalanced accessory genome model reveals a collaborative survival strategy of Sorangium cellulosum strains in nature.</title>
        <authorList>
            <person name="Han K."/>
            <person name="Peng R."/>
            <person name="Blom J."/>
            <person name="Li Y.-Z."/>
        </authorList>
    </citation>
    <scope>NUCLEOTIDE SEQUENCE [LARGE SCALE GENOMIC DNA]</scope>
    <source>
        <strain evidence="6 7">So0007-03</strain>
    </source>
</reference>
<dbReference type="GO" id="GO:0009253">
    <property type="term" value="P:peptidoglycan catabolic process"/>
    <property type="evidence" value="ECO:0007669"/>
    <property type="project" value="InterPro"/>
</dbReference>
<dbReference type="InterPro" id="IPR036505">
    <property type="entry name" value="Amidase/PGRP_sf"/>
</dbReference>
<evidence type="ECO:0000313" key="7">
    <source>
        <dbReference type="Proteomes" id="UP000075502"/>
    </source>
</evidence>
<sequence length="467" mass="50565">MTIPDEPVDPAERLYRRVADAFHDDEIGRVVQSCADSTAEITVELRMHFSLPPTDPAQPDRISRWRPDHVVSGATITILGTATSVVSDRNGNARIRVVDLCGAPVLLVTPPSSMVSPAPAGPAHAVADWSQNPAYMFRPFLAALQVDRQGILPQSAPRVILAQVSGGPPPHAAVFRSTRTTLTLDWKPDWIKTGNRGPVDGKINSCLVLHQTGEPTVAIGSTINTFTNTVAKPRTSAHYIIDLDGHAVKLIHESEQAWHAGHSFWQGQTNVNNFSIGIEIVHTDDPTPQDFTAAQYRTLFRLIPALRASYPGITRQRVVGHGDIKIMSATDFRLNGVRENCPGGRFDWPRLEQAHMARGMVQGPPAPRIFGIAPGEVLARSPSSRRPVSTPAVAQIKQALSGIGYSVSAVDGSTITPEFDDALQRAVRHFQIRRFSGSRLASRPAMLGAVDYITAQEIAMVSGDAGP</sequence>
<dbReference type="InterPro" id="IPR036366">
    <property type="entry name" value="PGBDSf"/>
</dbReference>
<keyword evidence="4" id="KW-0961">Cell wall biogenesis/degradation</keyword>
<dbReference type="EC" id="3.5.1.28" evidence="2"/>
<dbReference type="Proteomes" id="UP000075502">
    <property type="component" value="Unassembled WGS sequence"/>
</dbReference>
<dbReference type="PANTHER" id="PTHR30417:SF1">
    <property type="entry name" value="N-ACETYLMURAMOYL-L-ALANINE AMIDASE AMID"/>
    <property type="match status" value="1"/>
</dbReference>
<evidence type="ECO:0000256" key="2">
    <source>
        <dbReference type="ARBA" id="ARBA00011901"/>
    </source>
</evidence>
<feature type="domain" description="N-acetylmuramoyl-L-alanine amidase" evidence="5">
    <location>
        <begin position="193"/>
        <end position="336"/>
    </location>
</feature>
<dbReference type="GO" id="GO:0008745">
    <property type="term" value="F:N-acetylmuramoyl-L-alanine amidase activity"/>
    <property type="evidence" value="ECO:0007669"/>
    <property type="project" value="UniProtKB-EC"/>
</dbReference>
<organism evidence="6 7">
    <name type="scientific">Sorangium cellulosum</name>
    <name type="common">Polyangium cellulosum</name>
    <dbReference type="NCBI Taxonomy" id="56"/>
    <lineage>
        <taxon>Bacteria</taxon>
        <taxon>Pseudomonadati</taxon>
        <taxon>Myxococcota</taxon>
        <taxon>Polyangia</taxon>
        <taxon>Polyangiales</taxon>
        <taxon>Polyangiaceae</taxon>
        <taxon>Sorangium</taxon>
    </lineage>
</organism>
<protein>
    <recommendedName>
        <fullName evidence="2">N-acetylmuramoyl-L-alanine amidase</fullName>
        <ecNumber evidence="2">3.5.1.28</ecNumber>
    </recommendedName>
</protein>